<evidence type="ECO:0000256" key="2">
    <source>
        <dbReference type="ARBA" id="ARBA00004294"/>
    </source>
</evidence>
<feature type="region of interest" description="Disordered" evidence="10">
    <location>
        <begin position="33"/>
        <end position="59"/>
    </location>
</feature>
<evidence type="ECO:0000313" key="12">
    <source>
        <dbReference type="EMBL" id="CAK7895505.1"/>
    </source>
</evidence>
<name>A0ABP0E777_9ASCO</name>
<evidence type="ECO:0000256" key="7">
    <source>
        <dbReference type="ARBA" id="ARBA00023002"/>
    </source>
</evidence>
<dbReference type="Proteomes" id="UP001497600">
    <property type="component" value="Chromosome B"/>
</dbReference>
<evidence type="ECO:0000256" key="1">
    <source>
        <dbReference type="ARBA" id="ARBA00001974"/>
    </source>
</evidence>
<comment type="similarity">
    <text evidence="3">Belongs to the flavoprotein pyridine nucleotide cytochrome reductase family.</text>
</comment>
<evidence type="ECO:0000313" key="13">
    <source>
        <dbReference type="Proteomes" id="UP001497600"/>
    </source>
</evidence>
<reference evidence="12 13" key="1">
    <citation type="submission" date="2024-01" db="EMBL/GenBank/DDBJ databases">
        <authorList>
            <consortium name="Genoscope - CEA"/>
            <person name="William W."/>
        </authorList>
    </citation>
    <scope>NUCLEOTIDE SEQUENCE [LARGE SCALE GENOMIC DNA]</scope>
    <source>
        <strain evidence="12 13">29B2s-10</strain>
    </source>
</reference>
<dbReference type="PANTHER" id="PTHR19370:SF189">
    <property type="entry name" value="CYTOCHROME C MITOCHONDRIAL IMPORT FACTOR CYC2"/>
    <property type="match status" value="1"/>
</dbReference>
<dbReference type="InterPro" id="IPR039261">
    <property type="entry name" value="FNR_nucleotide-bd"/>
</dbReference>
<keyword evidence="7" id="KW-0560">Oxidoreductase</keyword>
<dbReference type="PROSITE" id="PS51384">
    <property type="entry name" value="FAD_FR"/>
    <property type="match status" value="1"/>
</dbReference>
<dbReference type="InterPro" id="IPR017927">
    <property type="entry name" value="FAD-bd_FR_type"/>
</dbReference>
<dbReference type="Gene3D" id="3.40.50.80">
    <property type="entry name" value="Nucleotide-binding domain of ferredoxin-NADP reductase (FNR) module"/>
    <property type="match status" value="1"/>
</dbReference>
<keyword evidence="13" id="KW-1185">Reference proteome</keyword>
<dbReference type="Pfam" id="PF00970">
    <property type="entry name" value="FAD_binding_6"/>
    <property type="match status" value="1"/>
</dbReference>
<dbReference type="SUPFAM" id="SSF52343">
    <property type="entry name" value="Ferredoxin reductase-like, C-terminal NADP-linked domain"/>
    <property type="match status" value="1"/>
</dbReference>
<protein>
    <recommendedName>
        <fullName evidence="11">FAD-binding FR-type domain-containing protein</fullName>
    </recommendedName>
</protein>
<dbReference type="PANTHER" id="PTHR19370">
    <property type="entry name" value="NADH-CYTOCHROME B5 REDUCTASE"/>
    <property type="match status" value="1"/>
</dbReference>
<keyword evidence="9" id="KW-0472">Membrane</keyword>
<evidence type="ECO:0000256" key="3">
    <source>
        <dbReference type="ARBA" id="ARBA00006105"/>
    </source>
</evidence>
<comment type="subcellular location">
    <subcellularLocation>
        <location evidence="2">Mitochondrion outer membrane</location>
    </subcellularLocation>
</comment>
<dbReference type="InterPro" id="IPR008333">
    <property type="entry name" value="Cbr1-like_FAD-bd_dom"/>
</dbReference>
<sequence length="533" mass="61066">MFRITPTGRSVLCSARKIPAITPKVSFVRFNHKSSPEENENNAKNVPANNDDSTHGGLSNMKVNQVSSRAGLAPMDSGALSPLLKKDNKPYIPKLKHERLSYEYPGLPNQDEYTKHNKPASVTGRWSRHLPKIAVFAFVVWAGYSIKVWVYQPDDGSDANDILIPTEFHPFIITHKEQIDPDHFLIEVKPKFDRWKYAYYNNYLDKTIWNGKKIWSVEVKQPQIMVVRSYTPLPLYFLKSELTRSGERKPLLKVINNDEEDGDKNGTMTFYIKRYGDGEVSKYITSKNIGDEIELRGPNIEYTFPYHPMGNVYERPIFRDLPSEVECDTIDRVRDEHNIPDVDNVTFYTAGTGIAPALQVLLSRNPYQGFVNLHYSAQKPGELKPLERFIYFLEKLGRIRFIEHYDVNPKSRLNKKDIQLPEVPNYVSDLRKEAIETSANESLKIRMSILDETSNIESQEHDKKSYPRYQNALEQAIKTKHIEKKASALSIVCGPDGFVDYVSGARNDVDQEQGPVTGLLGNSKWDNTNVYKL</sequence>
<dbReference type="InterPro" id="IPR001834">
    <property type="entry name" value="CBR-like"/>
</dbReference>
<dbReference type="SUPFAM" id="SSF63380">
    <property type="entry name" value="Riboflavin synthase domain-like"/>
    <property type="match status" value="1"/>
</dbReference>
<evidence type="ECO:0000259" key="11">
    <source>
        <dbReference type="PROSITE" id="PS51384"/>
    </source>
</evidence>
<evidence type="ECO:0000256" key="8">
    <source>
        <dbReference type="ARBA" id="ARBA00023128"/>
    </source>
</evidence>
<comment type="cofactor">
    <cofactor evidence="1">
        <name>FAD</name>
        <dbReference type="ChEBI" id="CHEBI:57692"/>
    </cofactor>
</comment>
<evidence type="ECO:0000256" key="4">
    <source>
        <dbReference type="ARBA" id="ARBA00022630"/>
    </source>
</evidence>
<dbReference type="EMBL" id="OZ004254">
    <property type="protein sequence ID" value="CAK7895505.1"/>
    <property type="molecule type" value="Genomic_DNA"/>
</dbReference>
<organism evidence="12 13">
    <name type="scientific">[Candida] anglica</name>
    <dbReference type="NCBI Taxonomy" id="148631"/>
    <lineage>
        <taxon>Eukaryota</taxon>
        <taxon>Fungi</taxon>
        <taxon>Dikarya</taxon>
        <taxon>Ascomycota</taxon>
        <taxon>Saccharomycotina</taxon>
        <taxon>Pichiomycetes</taxon>
        <taxon>Debaryomycetaceae</taxon>
        <taxon>Kurtzmaniella</taxon>
    </lineage>
</organism>
<dbReference type="Gene3D" id="2.40.30.10">
    <property type="entry name" value="Translation factors"/>
    <property type="match status" value="1"/>
</dbReference>
<evidence type="ECO:0000256" key="9">
    <source>
        <dbReference type="ARBA" id="ARBA00023136"/>
    </source>
</evidence>
<proteinExistence type="inferred from homology"/>
<keyword evidence="6" id="KW-0274">FAD</keyword>
<evidence type="ECO:0000256" key="5">
    <source>
        <dbReference type="ARBA" id="ARBA00022787"/>
    </source>
</evidence>
<keyword evidence="8" id="KW-0496">Mitochondrion</keyword>
<accession>A0ABP0E777</accession>
<keyword evidence="4" id="KW-0285">Flavoprotein</keyword>
<dbReference type="CDD" id="cd06183">
    <property type="entry name" value="cyt_b5_reduct_like"/>
    <property type="match status" value="1"/>
</dbReference>
<gene>
    <name evidence="12" type="ORF">CAAN4_B00584</name>
</gene>
<keyword evidence="5" id="KW-1000">Mitochondrion outer membrane</keyword>
<feature type="domain" description="FAD-binding FR-type" evidence="11">
    <location>
        <begin position="166"/>
        <end position="305"/>
    </location>
</feature>
<evidence type="ECO:0000256" key="10">
    <source>
        <dbReference type="SAM" id="MobiDB-lite"/>
    </source>
</evidence>
<dbReference type="InterPro" id="IPR017938">
    <property type="entry name" value="Riboflavin_synthase-like_b-brl"/>
</dbReference>
<evidence type="ECO:0000256" key="6">
    <source>
        <dbReference type="ARBA" id="ARBA00022827"/>
    </source>
</evidence>